<comment type="caution">
    <text evidence="6">The sequence shown here is derived from an EMBL/GenBank/DDBJ whole genome shotgun (WGS) entry which is preliminary data.</text>
</comment>
<evidence type="ECO:0000256" key="1">
    <source>
        <dbReference type="ARBA" id="ARBA00005336"/>
    </source>
</evidence>
<dbReference type="GO" id="GO:0016787">
    <property type="term" value="F:hydrolase activity"/>
    <property type="evidence" value="ECO:0007669"/>
    <property type="project" value="UniProtKB-KW"/>
</dbReference>
<protein>
    <submittedName>
        <fullName evidence="6">Glycoside hydrolase family 3 C-terminal domain-containing protein</fullName>
    </submittedName>
</protein>
<dbReference type="RefSeq" id="WP_186865274.1">
    <property type="nucleotide sequence ID" value="NZ_JACOPE010000001.1"/>
</dbReference>
<dbReference type="Proteomes" id="UP000631576">
    <property type="component" value="Unassembled WGS sequence"/>
</dbReference>
<dbReference type="PANTHER" id="PTHR42715">
    <property type="entry name" value="BETA-GLUCOSIDASE"/>
    <property type="match status" value="1"/>
</dbReference>
<dbReference type="Pfam" id="PF14310">
    <property type="entry name" value="Fn3-like"/>
    <property type="match status" value="1"/>
</dbReference>
<dbReference type="PANTHER" id="PTHR42715:SF10">
    <property type="entry name" value="BETA-GLUCOSIDASE"/>
    <property type="match status" value="1"/>
</dbReference>
<keyword evidence="2 4" id="KW-0378">Hydrolase</keyword>
<proteinExistence type="inferred from homology"/>
<dbReference type="InterPro" id="IPR050288">
    <property type="entry name" value="Cellulose_deg_GH3"/>
</dbReference>
<dbReference type="InterPro" id="IPR036881">
    <property type="entry name" value="Glyco_hydro_3_C_sf"/>
</dbReference>
<dbReference type="InterPro" id="IPR001764">
    <property type="entry name" value="Glyco_hydro_3_N"/>
</dbReference>
<keyword evidence="4" id="KW-0326">Glycosidase</keyword>
<dbReference type="PRINTS" id="PR00133">
    <property type="entry name" value="GLHYDRLASE3"/>
</dbReference>
<name>A0ABR7G9T0_9FIRM</name>
<sequence length="786" mass="86437">MATQLKDEVSIEQILNEMSVEEKARMITGGSPFHSEKMEKYGIPAMYMLDSCNGLNAREYVAEKAYFKTAEAAEQAGEPLDREQNGFMGGLLLAFATLQKEMAAKKASGAPEEPLKFGNYPPGISYGSTWNPEVVKKCSMAMAKEMGSYGIDMVLGPNINIHRDPLCGRLAESISEDPYLVSKIAVAQVDGIQEEGLIACAKHFAANNQEKDRLGVEEHVPERALREIYLPAFKACVDAGVGSLMSAYNKLNGKPSAMNDDLLTNILRDEWGFEGFVVSDWGASYDQVMAAAAGTDLTMPGPRSTKCIEAAVEDGRLPVEKLDNCVRNFLRILVKSTAMTGNHPKLNMDETIQAAEEAAREAMILLKNDGVLPIPVDMDVVFYGKRSKAFVFCPEGSSKVMTSLSTNPYDRAVELLGSEHVSFEEVKADTKYWIVVVGANGHEGSDRDTLSMDEDEQLAMEKAIREAKAANGKVIVIINATGPIDLTCYEKDVDAILCPFFAGMQGGKAAADALFGLYNPSGKLPLTWPRRYCDAPAYKNYPGENKEVWYGEGMYVGYRWYDARQIPVAYPFGYGLSYTTFEISGLEVPESVNVDKEDFTVGVKVKNTGKVAGSEVVQLYVHDRVSKIDKPYKQLKGFQKVYLQPGEEKDVTFVLQKDSFAGYSLELKQWITEPGEFDLLVGTSSEDLPLTACVKVRCKNPYGYSDLTAIGAIAKDPRALNAVNQIIGGDLADIAHVAIEFGPDTPFGNVWNGNAMQKFFTDNGITKEQSDEMRAQLQEEFDKIEI</sequence>
<keyword evidence="3" id="KW-0119">Carbohydrate metabolism</keyword>
<dbReference type="InterPro" id="IPR013783">
    <property type="entry name" value="Ig-like_fold"/>
</dbReference>
<evidence type="ECO:0000259" key="5">
    <source>
        <dbReference type="SMART" id="SM01217"/>
    </source>
</evidence>
<feature type="domain" description="Fibronectin type III-like" evidence="5">
    <location>
        <begin position="615"/>
        <end position="685"/>
    </location>
</feature>
<dbReference type="SUPFAM" id="SSF52279">
    <property type="entry name" value="Beta-D-glucan exohydrolase, C-terminal domain"/>
    <property type="match status" value="1"/>
</dbReference>
<accession>A0ABR7G9T0</accession>
<dbReference type="Gene3D" id="3.20.20.300">
    <property type="entry name" value="Glycoside hydrolase, family 3, N-terminal domain"/>
    <property type="match status" value="1"/>
</dbReference>
<comment type="similarity">
    <text evidence="1 4">Belongs to the glycosyl hydrolase 3 family.</text>
</comment>
<dbReference type="Gene3D" id="3.40.50.1700">
    <property type="entry name" value="Glycoside hydrolase family 3 C-terminal domain"/>
    <property type="match status" value="1"/>
</dbReference>
<organism evidence="6 7">
    <name type="scientific">Ruminococcus hominis</name>
    <dbReference type="NCBI Taxonomy" id="2763065"/>
    <lineage>
        <taxon>Bacteria</taxon>
        <taxon>Bacillati</taxon>
        <taxon>Bacillota</taxon>
        <taxon>Clostridia</taxon>
        <taxon>Eubacteriales</taxon>
        <taxon>Oscillospiraceae</taxon>
        <taxon>Ruminococcus</taxon>
    </lineage>
</organism>
<dbReference type="Pfam" id="PF01915">
    <property type="entry name" value="Glyco_hydro_3_C"/>
    <property type="match status" value="1"/>
</dbReference>
<gene>
    <name evidence="6" type="ORF">H8S40_11600</name>
</gene>
<evidence type="ECO:0000256" key="4">
    <source>
        <dbReference type="RuleBase" id="RU361161"/>
    </source>
</evidence>
<evidence type="ECO:0000256" key="3">
    <source>
        <dbReference type="ARBA" id="ARBA00023277"/>
    </source>
</evidence>
<reference evidence="6 7" key="1">
    <citation type="submission" date="2020-08" db="EMBL/GenBank/DDBJ databases">
        <title>Genome public.</title>
        <authorList>
            <person name="Liu C."/>
            <person name="Sun Q."/>
        </authorList>
    </citation>
    <scope>NUCLEOTIDE SEQUENCE [LARGE SCALE GENOMIC DNA]</scope>
    <source>
        <strain evidence="6 7">NSJ-13</strain>
    </source>
</reference>
<evidence type="ECO:0000313" key="7">
    <source>
        <dbReference type="Proteomes" id="UP000631576"/>
    </source>
</evidence>
<dbReference type="InterPro" id="IPR017853">
    <property type="entry name" value="GH"/>
</dbReference>
<dbReference type="SUPFAM" id="SSF51445">
    <property type="entry name" value="(Trans)glycosidases"/>
    <property type="match status" value="1"/>
</dbReference>
<evidence type="ECO:0000256" key="2">
    <source>
        <dbReference type="ARBA" id="ARBA00022801"/>
    </source>
</evidence>
<dbReference type="Gene3D" id="2.60.40.10">
    <property type="entry name" value="Immunoglobulins"/>
    <property type="match status" value="1"/>
</dbReference>
<dbReference type="SMART" id="SM01217">
    <property type="entry name" value="Fn3_like"/>
    <property type="match status" value="1"/>
</dbReference>
<dbReference type="PROSITE" id="PS00775">
    <property type="entry name" value="GLYCOSYL_HYDROL_F3"/>
    <property type="match status" value="1"/>
</dbReference>
<dbReference type="InterPro" id="IPR036962">
    <property type="entry name" value="Glyco_hydro_3_N_sf"/>
</dbReference>
<dbReference type="EMBL" id="JACOPE010000001">
    <property type="protein sequence ID" value="MBC5684195.1"/>
    <property type="molecule type" value="Genomic_DNA"/>
</dbReference>
<keyword evidence="7" id="KW-1185">Reference proteome</keyword>
<evidence type="ECO:0000313" key="6">
    <source>
        <dbReference type="EMBL" id="MBC5684195.1"/>
    </source>
</evidence>
<dbReference type="InterPro" id="IPR019800">
    <property type="entry name" value="Glyco_hydro_3_AS"/>
</dbReference>
<dbReference type="InterPro" id="IPR002772">
    <property type="entry name" value="Glyco_hydro_3_C"/>
</dbReference>
<dbReference type="InterPro" id="IPR026891">
    <property type="entry name" value="Fn3-like"/>
</dbReference>
<dbReference type="Pfam" id="PF00933">
    <property type="entry name" value="Glyco_hydro_3"/>
    <property type="match status" value="1"/>
</dbReference>